<protein>
    <submittedName>
        <fullName evidence="1">Uncharacterized protein</fullName>
    </submittedName>
</protein>
<reference evidence="1" key="1">
    <citation type="submission" date="2021-02" db="EMBL/GenBank/DDBJ databases">
        <authorList>
            <person name="Nowell W R."/>
        </authorList>
    </citation>
    <scope>NUCLEOTIDE SEQUENCE</scope>
</reference>
<gene>
    <name evidence="1" type="ORF">KXQ929_LOCUS51234</name>
</gene>
<feature type="non-terminal residue" evidence="1">
    <location>
        <position position="1"/>
    </location>
</feature>
<evidence type="ECO:0000313" key="1">
    <source>
        <dbReference type="EMBL" id="CAF4404869.1"/>
    </source>
</evidence>
<dbReference type="Proteomes" id="UP000663868">
    <property type="component" value="Unassembled WGS sequence"/>
</dbReference>
<sequence>RKPVTLLNTSLSLDVLDIILRDKQQLNDDDDCEITNVFINKSKTDEKNDFVQLSSLDDEILPLPLWDRIRQRTAV</sequence>
<comment type="caution">
    <text evidence="1">The sequence shown here is derived from an EMBL/GenBank/DDBJ whole genome shotgun (WGS) entry which is preliminary data.</text>
</comment>
<dbReference type="AlphaFoldDB" id="A0A820PI38"/>
<proteinExistence type="predicted"/>
<name>A0A820PI38_9BILA</name>
<evidence type="ECO:0000313" key="2">
    <source>
        <dbReference type="Proteomes" id="UP000663868"/>
    </source>
</evidence>
<dbReference type="EMBL" id="CAJOBB010024984">
    <property type="protein sequence ID" value="CAF4404869.1"/>
    <property type="molecule type" value="Genomic_DNA"/>
</dbReference>
<organism evidence="1 2">
    <name type="scientific">Adineta steineri</name>
    <dbReference type="NCBI Taxonomy" id="433720"/>
    <lineage>
        <taxon>Eukaryota</taxon>
        <taxon>Metazoa</taxon>
        <taxon>Spiralia</taxon>
        <taxon>Gnathifera</taxon>
        <taxon>Rotifera</taxon>
        <taxon>Eurotatoria</taxon>
        <taxon>Bdelloidea</taxon>
        <taxon>Adinetida</taxon>
        <taxon>Adinetidae</taxon>
        <taxon>Adineta</taxon>
    </lineage>
</organism>
<accession>A0A820PI38</accession>